<feature type="binding site" evidence="6">
    <location>
        <position position="42"/>
    </location>
    <ligand>
        <name>[4Fe-4S] cluster</name>
        <dbReference type="ChEBI" id="CHEBI:49883"/>
        <label>1</label>
    </ligand>
</feature>
<keyword evidence="2 6" id="KW-0479">Metal-binding</keyword>
<keyword evidence="9" id="KW-1185">Reference proteome</keyword>
<feature type="binding site" evidence="6">
    <location>
        <position position="78"/>
    </location>
    <ligand>
        <name>[4Fe-4S] cluster</name>
        <dbReference type="ChEBI" id="CHEBI:49883"/>
        <label>2</label>
    </ligand>
</feature>
<dbReference type="PROSITE" id="PS00198">
    <property type="entry name" value="4FE4S_FER_1"/>
    <property type="match status" value="1"/>
</dbReference>
<feature type="binding site" evidence="6">
    <location>
        <position position="71"/>
    </location>
    <ligand>
        <name>[4Fe-4S] cluster</name>
        <dbReference type="ChEBI" id="CHEBI:49883"/>
        <label>2</label>
    </ligand>
</feature>
<feature type="binding site" evidence="6">
    <location>
        <position position="36"/>
    </location>
    <ligand>
        <name>[4Fe-4S] cluster</name>
        <dbReference type="ChEBI" id="CHEBI:49883"/>
        <label>1</label>
    </ligand>
</feature>
<dbReference type="InterPro" id="IPR004496">
    <property type="entry name" value="NapF"/>
</dbReference>
<gene>
    <name evidence="6 8" type="primary">napF</name>
    <name evidence="8" type="ORF">SNR37_002562</name>
</gene>
<proteinExistence type="inferred from homology"/>
<dbReference type="InterPro" id="IPR050572">
    <property type="entry name" value="Fe-S_Ferredoxin"/>
</dbReference>
<keyword evidence="4 6" id="KW-0408">Iron</keyword>
<dbReference type="Pfam" id="PF12838">
    <property type="entry name" value="Fer4_7"/>
    <property type="match status" value="1"/>
</dbReference>
<dbReference type="Gene3D" id="3.30.70.20">
    <property type="match status" value="2"/>
</dbReference>
<feature type="domain" description="4Fe-4S ferredoxin-type" evidence="7">
    <location>
        <begin position="57"/>
        <end position="88"/>
    </location>
</feature>
<feature type="binding site" evidence="6">
    <location>
        <position position="68"/>
    </location>
    <ligand>
        <name>[4Fe-4S] cluster</name>
        <dbReference type="ChEBI" id="CHEBI:49883"/>
        <label>2</label>
    </ligand>
</feature>
<feature type="binding site" evidence="6">
    <location>
        <position position="151"/>
    </location>
    <ligand>
        <name>[4Fe-4S] cluster</name>
        <dbReference type="ChEBI" id="CHEBI:49883"/>
        <label>3</label>
    </ligand>
</feature>
<evidence type="ECO:0000256" key="6">
    <source>
        <dbReference type="HAMAP-Rule" id="MF_02201"/>
    </source>
</evidence>
<reference evidence="9" key="1">
    <citation type="submission" date="2023-07" db="EMBL/GenBank/DDBJ databases">
        <title>Draft genome sequence of Agarivorans aestuarii strain ZMCS4, a CAZymes producing bacteria isolated from the marine brown algae Clodostephus spongiosus.</title>
        <authorList>
            <person name="Lorente B."/>
            <person name="Cabral C."/>
            <person name="Frias J."/>
            <person name="Faria J."/>
            <person name="Toubarro D."/>
        </authorList>
    </citation>
    <scope>NUCLEOTIDE SEQUENCE [LARGE SCALE GENOMIC DNA]</scope>
    <source>
        <strain evidence="9">ZMCS4</strain>
    </source>
</reference>
<keyword evidence="1 6" id="KW-0004">4Fe-4S</keyword>
<accession>A0ABU7G1C7</accession>
<comment type="similarity">
    <text evidence="6">Belongs to the NapF family.</text>
</comment>
<feature type="binding site" evidence="6">
    <location>
        <position position="147"/>
    </location>
    <ligand>
        <name>[4Fe-4S] cluster</name>
        <dbReference type="ChEBI" id="CHEBI:49883"/>
        <label>3</label>
    </ligand>
</feature>
<comment type="cofactor">
    <cofactor evidence="6">
        <name>[4Fe-4S] cluster</name>
        <dbReference type="ChEBI" id="CHEBI:49883"/>
    </cofactor>
</comment>
<evidence type="ECO:0000313" key="9">
    <source>
        <dbReference type="Proteomes" id="UP001310248"/>
    </source>
</evidence>
<comment type="function">
    <text evidence="6">Could be involved in the maturation of NapA, the catalytic subunit of the periplasmic nitrate reductase, before its export into the periplasm.</text>
</comment>
<dbReference type="PANTHER" id="PTHR43687:SF1">
    <property type="entry name" value="FERREDOXIN III"/>
    <property type="match status" value="1"/>
</dbReference>
<dbReference type="RefSeq" id="WP_329774507.1">
    <property type="nucleotide sequence ID" value="NZ_JAYDYW010000004.1"/>
</dbReference>
<evidence type="ECO:0000256" key="5">
    <source>
        <dbReference type="ARBA" id="ARBA00023014"/>
    </source>
</evidence>
<dbReference type="SUPFAM" id="SSF54862">
    <property type="entry name" value="4Fe-4S ferredoxins"/>
    <property type="match status" value="1"/>
</dbReference>
<dbReference type="InterPro" id="IPR017900">
    <property type="entry name" value="4Fe4S_Fe_S_CS"/>
</dbReference>
<evidence type="ECO:0000259" key="7">
    <source>
        <dbReference type="PROSITE" id="PS51379"/>
    </source>
</evidence>
<feature type="binding site" evidence="6">
    <location>
        <position position="74"/>
    </location>
    <ligand>
        <name>[4Fe-4S] cluster</name>
        <dbReference type="ChEBI" id="CHEBI:49883"/>
        <label>2</label>
    </ligand>
</feature>
<keyword evidence="6" id="KW-0963">Cytoplasm</keyword>
<feature type="binding site" evidence="6">
    <location>
        <position position="144"/>
    </location>
    <ligand>
        <name>[4Fe-4S] cluster</name>
        <dbReference type="ChEBI" id="CHEBI:49883"/>
        <label>3</label>
    </ligand>
</feature>
<keyword evidence="5 6" id="KW-0411">Iron-sulfur</keyword>
<feature type="binding site" evidence="6">
    <location>
        <position position="141"/>
    </location>
    <ligand>
        <name>[4Fe-4S] cluster</name>
        <dbReference type="ChEBI" id="CHEBI:49883"/>
        <label>3</label>
    </ligand>
</feature>
<comment type="caution">
    <text evidence="8">The sequence shown here is derived from an EMBL/GenBank/DDBJ whole genome shotgun (WGS) entry which is preliminary data.</text>
</comment>
<feature type="binding site" evidence="6">
    <location>
        <position position="46"/>
    </location>
    <ligand>
        <name>[4Fe-4S] cluster</name>
        <dbReference type="ChEBI" id="CHEBI:49883"/>
        <label>1</label>
    </ligand>
</feature>
<evidence type="ECO:0000256" key="1">
    <source>
        <dbReference type="ARBA" id="ARBA00022485"/>
    </source>
</evidence>
<comment type="subunit">
    <text evidence="6">Interacts with the cytoplasmic NapA precursor.</text>
</comment>
<name>A0ABU7G1C7_9ALTE</name>
<feature type="domain" description="4Fe-4S ferredoxin-type" evidence="7">
    <location>
        <begin position="132"/>
        <end position="161"/>
    </location>
</feature>
<dbReference type="PANTHER" id="PTHR43687">
    <property type="entry name" value="ADENYLYLSULFATE REDUCTASE, BETA SUBUNIT"/>
    <property type="match status" value="1"/>
</dbReference>
<evidence type="ECO:0000313" key="8">
    <source>
        <dbReference type="EMBL" id="MEE1673148.1"/>
    </source>
</evidence>
<dbReference type="Pfam" id="PF13187">
    <property type="entry name" value="Fer4_9"/>
    <property type="match status" value="1"/>
</dbReference>
<evidence type="ECO:0000256" key="3">
    <source>
        <dbReference type="ARBA" id="ARBA00022737"/>
    </source>
</evidence>
<evidence type="ECO:0000256" key="2">
    <source>
        <dbReference type="ARBA" id="ARBA00022723"/>
    </source>
</evidence>
<feature type="binding site" evidence="6">
    <location>
        <position position="39"/>
    </location>
    <ligand>
        <name>[4Fe-4S] cluster</name>
        <dbReference type="ChEBI" id="CHEBI:49883"/>
        <label>1</label>
    </ligand>
</feature>
<dbReference type="InterPro" id="IPR017896">
    <property type="entry name" value="4Fe4S_Fe-S-bd"/>
</dbReference>
<dbReference type="NCBIfam" id="TIGR00402">
    <property type="entry name" value="napF"/>
    <property type="match status" value="1"/>
</dbReference>
<dbReference type="HAMAP" id="MF_02201">
    <property type="entry name" value="NapF"/>
    <property type="match status" value="1"/>
</dbReference>
<dbReference type="CDD" id="cd10564">
    <property type="entry name" value="NapF_like"/>
    <property type="match status" value="1"/>
</dbReference>
<sequence length="162" mass="17531">MSVDLSKRRMFSTSKAIRSKQHHSLPWLQQTIESGCTQCGECIKACPEQIIVKGNGGFPAVDFTKGECTFCYECAASCPESLFHPKPQPAWSNSVDVNAAKCLAQNGVYCRTCSDTCEQRAISIKPLLAGKAEVHIKSEHCNSCGACISVCPSQAIEIKEVG</sequence>
<dbReference type="Proteomes" id="UP001310248">
    <property type="component" value="Unassembled WGS sequence"/>
</dbReference>
<keyword evidence="3 6" id="KW-0677">Repeat</keyword>
<feature type="domain" description="4Fe-4S ferredoxin-type" evidence="7">
    <location>
        <begin position="27"/>
        <end position="56"/>
    </location>
</feature>
<dbReference type="PROSITE" id="PS51379">
    <property type="entry name" value="4FE4S_FER_2"/>
    <property type="match status" value="3"/>
</dbReference>
<organism evidence="8 9">
    <name type="scientific">Agarivorans aestuarii</name>
    <dbReference type="NCBI Taxonomy" id="1563703"/>
    <lineage>
        <taxon>Bacteria</taxon>
        <taxon>Pseudomonadati</taxon>
        <taxon>Pseudomonadota</taxon>
        <taxon>Gammaproteobacteria</taxon>
        <taxon>Alteromonadales</taxon>
        <taxon>Alteromonadaceae</taxon>
        <taxon>Agarivorans</taxon>
    </lineage>
</organism>
<dbReference type="EMBL" id="JAYDYW010000004">
    <property type="protein sequence ID" value="MEE1673148.1"/>
    <property type="molecule type" value="Genomic_DNA"/>
</dbReference>
<protein>
    <recommendedName>
        <fullName evidence="6">Ferredoxin-type protein NapF</fullName>
    </recommendedName>
</protein>
<comment type="subcellular location">
    <subcellularLocation>
        <location evidence="6">Cytoplasm</location>
    </subcellularLocation>
</comment>
<evidence type="ECO:0000256" key="4">
    <source>
        <dbReference type="ARBA" id="ARBA00023004"/>
    </source>
</evidence>